<gene>
    <name evidence="1" type="ORF">RCL2_001318900</name>
</gene>
<reference evidence="1" key="1">
    <citation type="submission" date="2019-10" db="EMBL/GenBank/DDBJ databases">
        <title>Conservation and host-specific expression of non-tandemly repeated heterogenous ribosome RNA gene in arbuscular mycorrhizal fungi.</title>
        <authorList>
            <person name="Maeda T."/>
            <person name="Kobayashi Y."/>
            <person name="Nakagawa T."/>
            <person name="Ezawa T."/>
            <person name="Yamaguchi K."/>
            <person name="Bino T."/>
            <person name="Nishimoto Y."/>
            <person name="Shigenobu S."/>
            <person name="Kawaguchi M."/>
        </authorList>
    </citation>
    <scope>NUCLEOTIDE SEQUENCE</scope>
    <source>
        <strain evidence="1">HR1</strain>
    </source>
</reference>
<protein>
    <submittedName>
        <fullName evidence="1">Uncharacterized protein</fullName>
    </submittedName>
</protein>
<comment type="caution">
    <text evidence="1">The sequence shown here is derived from an EMBL/GenBank/DDBJ whole genome shotgun (WGS) entry which is preliminary data.</text>
</comment>
<dbReference type="Proteomes" id="UP000615446">
    <property type="component" value="Unassembled WGS sequence"/>
</dbReference>
<name>A0A8H3LHU0_9GLOM</name>
<dbReference type="AlphaFoldDB" id="A0A8H3LHU0"/>
<evidence type="ECO:0000313" key="2">
    <source>
        <dbReference type="Proteomes" id="UP000615446"/>
    </source>
</evidence>
<sequence>MYCVESAKLFLESLRTVLTAADHVIKSSSSAIQDRKYRVTSSKKSYAMTVSNDAKYEPISRNKKVTLQYCYTMRGLEHRSLDRRYQLLLQSYDRTCWVERHGAMRKQFTGRSVVHFFGSPFVAGPEYFVINIIMKNVKKCENLAHKFKRRNLFLRKFQYSIE</sequence>
<accession>A0A8H3LHU0</accession>
<organism evidence="1 2">
    <name type="scientific">Rhizophagus clarus</name>
    <dbReference type="NCBI Taxonomy" id="94130"/>
    <lineage>
        <taxon>Eukaryota</taxon>
        <taxon>Fungi</taxon>
        <taxon>Fungi incertae sedis</taxon>
        <taxon>Mucoromycota</taxon>
        <taxon>Glomeromycotina</taxon>
        <taxon>Glomeromycetes</taxon>
        <taxon>Glomerales</taxon>
        <taxon>Glomeraceae</taxon>
        <taxon>Rhizophagus</taxon>
    </lineage>
</organism>
<proteinExistence type="predicted"/>
<evidence type="ECO:0000313" key="1">
    <source>
        <dbReference type="EMBL" id="GES86116.1"/>
    </source>
</evidence>
<dbReference type="EMBL" id="BLAL01000160">
    <property type="protein sequence ID" value="GES86116.1"/>
    <property type="molecule type" value="Genomic_DNA"/>
</dbReference>